<dbReference type="FunFam" id="3.40.50.970:FF:000001">
    <property type="entry name" value="Pyruvate dehydrogenase E1 beta subunit"/>
    <property type="match status" value="1"/>
</dbReference>
<name>A0A2V0PD32_9CHLO</name>
<dbReference type="EMBL" id="BDRX01000099">
    <property type="protein sequence ID" value="GBF97429.1"/>
    <property type="molecule type" value="Genomic_DNA"/>
</dbReference>
<feature type="domain" description="Transketolase-like pyrimidine-binding" evidence="6">
    <location>
        <begin position="76"/>
        <end position="251"/>
    </location>
</feature>
<keyword evidence="3" id="KW-0560">Oxidoreductase</keyword>
<feature type="region of interest" description="Disordered" evidence="5">
    <location>
        <begin position="47"/>
        <end position="69"/>
    </location>
</feature>
<dbReference type="InParanoid" id="A0A2V0PD32"/>
<protein>
    <recommendedName>
        <fullName evidence="2">3-methyl-2-oxobutanoate dehydrogenase (2-methylpropanoyl-transferring)</fullName>
        <ecNumber evidence="2">1.2.4.4</ecNumber>
    </recommendedName>
</protein>
<dbReference type="SUPFAM" id="SSF52922">
    <property type="entry name" value="TK C-terminal domain-like"/>
    <property type="match status" value="1"/>
</dbReference>
<dbReference type="CDD" id="cd07036">
    <property type="entry name" value="TPP_PYR_E1-PDHc-beta_like"/>
    <property type="match status" value="1"/>
</dbReference>
<evidence type="ECO:0000256" key="2">
    <source>
        <dbReference type="ARBA" id="ARBA00012277"/>
    </source>
</evidence>
<comment type="cofactor">
    <cofactor evidence="1">
        <name>thiamine diphosphate</name>
        <dbReference type="ChEBI" id="CHEBI:58937"/>
    </cofactor>
</comment>
<keyword evidence="8" id="KW-1185">Reference proteome</keyword>
<dbReference type="InterPro" id="IPR009014">
    <property type="entry name" value="Transketo_C/PFOR_II"/>
</dbReference>
<feature type="compositionally biased region" description="Basic and acidic residues" evidence="5">
    <location>
        <begin position="60"/>
        <end position="69"/>
    </location>
</feature>
<dbReference type="STRING" id="307507.A0A2V0PD32"/>
<evidence type="ECO:0000256" key="3">
    <source>
        <dbReference type="ARBA" id="ARBA00023002"/>
    </source>
</evidence>
<dbReference type="InterPro" id="IPR029061">
    <property type="entry name" value="THDP-binding"/>
</dbReference>
<accession>A0A2V0PD32</accession>
<dbReference type="SMART" id="SM00861">
    <property type="entry name" value="Transket_pyr"/>
    <property type="match status" value="1"/>
</dbReference>
<dbReference type="FunCoup" id="A0A2V0PD32">
    <property type="interactions" value="999"/>
</dbReference>
<gene>
    <name evidence="7" type="ORF">Rsub_09595</name>
</gene>
<dbReference type="AlphaFoldDB" id="A0A2V0PD32"/>
<evidence type="ECO:0000256" key="5">
    <source>
        <dbReference type="SAM" id="MobiDB-lite"/>
    </source>
</evidence>
<evidence type="ECO:0000256" key="4">
    <source>
        <dbReference type="ARBA" id="ARBA00051764"/>
    </source>
</evidence>
<dbReference type="Proteomes" id="UP000247498">
    <property type="component" value="Unassembled WGS sequence"/>
</dbReference>
<dbReference type="GO" id="GO:0003863">
    <property type="term" value="F:branched-chain 2-oxo acid dehydrogenase activity"/>
    <property type="evidence" value="ECO:0007669"/>
    <property type="project" value="UniProtKB-EC"/>
</dbReference>
<comment type="catalytic activity">
    <reaction evidence="4">
        <text>N(6)-[(R)-lipoyl]-L-lysyl-[protein] + 3-methyl-2-oxobutanoate + H(+) = N(6)-[(R)-S(8)-2-methylpropanoyldihydrolipoyl]-L-lysyl-[protein] + CO2</text>
        <dbReference type="Rhea" id="RHEA:13457"/>
        <dbReference type="Rhea" id="RHEA-COMP:10474"/>
        <dbReference type="Rhea" id="RHEA-COMP:10497"/>
        <dbReference type="ChEBI" id="CHEBI:11851"/>
        <dbReference type="ChEBI" id="CHEBI:15378"/>
        <dbReference type="ChEBI" id="CHEBI:16526"/>
        <dbReference type="ChEBI" id="CHEBI:83099"/>
        <dbReference type="ChEBI" id="CHEBI:83142"/>
        <dbReference type="EC" id="1.2.4.4"/>
    </reaction>
    <physiologicalReaction direction="left-to-right" evidence="4">
        <dbReference type="Rhea" id="RHEA:13458"/>
    </physiologicalReaction>
</comment>
<organism evidence="7 8">
    <name type="scientific">Raphidocelis subcapitata</name>
    <dbReference type="NCBI Taxonomy" id="307507"/>
    <lineage>
        <taxon>Eukaryota</taxon>
        <taxon>Viridiplantae</taxon>
        <taxon>Chlorophyta</taxon>
        <taxon>core chlorophytes</taxon>
        <taxon>Chlorophyceae</taxon>
        <taxon>CS clade</taxon>
        <taxon>Sphaeropleales</taxon>
        <taxon>Selenastraceae</taxon>
        <taxon>Raphidocelis</taxon>
    </lineage>
</organism>
<dbReference type="InterPro" id="IPR033248">
    <property type="entry name" value="Transketolase_C"/>
</dbReference>
<dbReference type="GO" id="GO:0007584">
    <property type="term" value="P:response to nutrient"/>
    <property type="evidence" value="ECO:0007669"/>
    <property type="project" value="TreeGrafter"/>
</dbReference>
<dbReference type="Pfam" id="PF02779">
    <property type="entry name" value="Transket_pyr"/>
    <property type="match status" value="1"/>
</dbReference>
<dbReference type="OrthoDB" id="878at2759"/>
<dbReference type="InterPro" id="IPR005475">
    <property type="entry name" value="Transketolase-like_Pyr-bd"/>
</dbReference>
<evidence type="ECO:0000313" key="8">
    <source>
        <dbReference type="Proteomes" id="UP000247498"/>
    </source>
</evidence>
<sequence length="398" mass="41406">MLPFAALASLRGIAARGGLRAASAASALGAPAASAWAAPRRAVGTSAPAAAAASAPEHQQSAEEPRLPQRGEARKLNLCSAVNEALHVALEADDSACVFGEDVAFGGVFRATVGLQERFGAERVFNTPLSEQGIVGFGIGLAAAGGTAIAEIQFADYIFPAFDQLVNEAAKMRYRSGGLFSCSGLTVRAPCGAVGHGGHYHSQSPESYFAAVPGLKVVMPSSPAEAKGLLLACIREPDPCVFFEPKMLYRTAVEDVPAGDYTIPLGVARTLSEGSDVTLVGWGAQVLVLAQAAKAAAALPRPISCEVIDLRTLMPWDAKAVAASVSKTGRLIVSHEAPLTGHFGAEITARIAERCFARLEAPPLRICGADTPFPLVYEPLYLPGVERVLEAIKASAEY</sequence>
<evidence type="ECO:0000313" key="7">
    <source>
        <dbReference type="EMBL" id="GBF97429.1"/>
    </source>
</evidence>
<evidence type="ECO:0000256" key="1">
    <source>
        <dbReference type="ARBA" id="ARBA00001964"/>
    </source>
</evidence>
<proteinExistence type="predicted"/>
<dbReference type="Gene3D" id="3.40.50.970">
    <property type="match status" value="1"/>
</dbReference>
<dbReference type="EC" id="1.2.4.4" evidence="2"/>
<dbReference type="GO" id="GO:0009083">
    <property type="term" value="P:branched-chain amino acid catabolic process"/>
    <property type="evidence" value="ECO:0007669"/>
    <property type="project" value="TreeGrafter"/>
</dbReference>
<dbReference type="PANTHER" id="PTHR42980:SF1">
    <property type="entry name" value="2-OXOISOVALERATE DEHYDROGENASE SUBUNIT BETA, MITOCHONDRIAL"/>
    <property type="match status" value="1"/>
</dbReference>
<dbReference type="FunFam" id="3.40.50.920:FF:000001">
    <property type="entry name" value="Pyruvate dehydrogenase E1 beta subunit"/>
    <property type="match status" value="1"/>
</dbReference>
<feature type="compositionally biased region" description="Low complexity" evidence="5">
    <location>
        <begin position="47"/>
        <end position="59"/>
    </location>
</feature>
<reference evidence="7 8" key="1">
    <citation type="journal article" date="2018" name="Sci. Rep.">
        <title>Raphidocelis subcapitata (=Pseudokirchneriella subcapitata) provides an insight into genome evolution and environmental adaptations in the Sphaeropleales.</title>
        <authorList>
            <person name="Suzuki S."/>
            <person name="Yamaguchi H."/>
            <person name="Nakajima N."/>
            <person name="Kawachi M."/>
        </authorList>
    </citation>
    <scope>NUCLEOTIDE SEQUENCE [LARGE SCALE GENOMIC DNA]</scope>
    <source>
        <strain evidence="7 8">NIES-35</strain>
    </source>
</reference>
<comment type="caution">
    <text evidence="7">The sequence shown here is derived from an EMBL/GenBank/DDBJ whole genome shotgun (WGS) entry which is preliminary data.</text>
</comment>
<evidence type="ECO:0000259" key="6">
    <source>
        <dbReference type="SMART" id="SM00861"/>
    </source>
</evidence>
<dbReference type="Pfam" id="PF02780">
    <property type="entry name" value="Transketolase_C"/>
    <property type="match status" value="1"/>
</dbReference>
<dbReference type="PANTHER" id="PTHR42980">
    <property type="entry name" value="2-OXOISOVALERATE DEHYDROGENASE SUBUNIT BETA-RELATED"/>
    <property type="match status" value="1"/>
</dbReference>
<dbReference type="Gene3D" id="3.40.50.920">
    <property type="match status" value="1"/>
</dbReference>
<dbReference type="SUPFAM" id="SSF52518">
    <property type="entry name" value="Thiamin diphosphate-binding fold (THDP-binding)"/>
    <property type="match status" value="1"/>
</dbReference>